<keyword evidence="4" id="KW-0645">Protease</keyword>
<keyword evidence="4" id="KW-0121">Carboxypeptidase</keyword>
<evidence type="ECO:0000256" key="2">
    <source>
        <dbReference type="SAM" id="SignalP"/>
    </source>
</evidence>
<dbReference type="EMBL" id="VDMO01000024">
    <property type="protein sequence ID" value="TNM68153.1"/>
    <property type="molecule type" value="Genomic_DNA"/>
</dbReference>
<feature type="compositionally biased region" description="Pro residues" evidence="1">
    <location>
        <begin position="31"/>
        <end position="42"/>
    </location>
</feature>
<evidence type="ECO:0000313" key="6">
    <source>
        <dbReference type="Proteomes" id="UP000629870"/>
    </source>
</evidence>
<feature type="region of interest" description="Disordered" evidence="1">
    <location>
        <begin position="24"/>
        <end position="49"/>
    </location>
</feature>
<dbReference type="Proteomes" id="UP000313988">
    <property type="component" value="Unassembled WGS sequence"/>
</dbReference>
<evidence type="ECO:0000313" key="3">
    <source>
        <dbReference type="EMBL" id="MBB6018183.1"/>
    </source>
</evidence>
<dbReference type="GO" id="GO:0004180">
    <property type="term" value="F:carboxypeptidase activity"/>
    <property type="evidence" value="ECO:0007669"/>
    <property type="project" value="UniProtKB-KW"/>
</dbReference>
<accession>A0A5C4XYN7</accession>
<dbReference type="AlphaFoldDB" id="A0A5C4XYN7"/>
<dbReference type="PROSITE" id="PS51257">
    <property type="entry name" value="PROKAR_LIPOPROTEIN"/>
    <property type="match status" value="1"/>
</dbReference>
<keyword evidence="4" id="KW-0378">Hydrolase</keyword>
<organism evidence="4 5">
    <name type="scientific">Deinococcus radiopugnans ATCC 19172</name>
    <dbReference type="NCBI Taxonomy" id="585398"/>
    <lineage>
        <taxon>Bacteria</taxon>
        <taxon>Thermotogati</taxon>
        <taxon>Deinococcota</taxon>
        <taxon>Deinococci</taxon>
        <taxon>Deinococcales</taxon>
        <taxon>Deinococcaceae</taxon>
        <taxon>Deinococcus</taxon>
    </lineage>
</organism>
<protein>
    <submittedName>
        <fullName evidence="4">Carboxypeptidase regulatory-like domain-containing protein</fullName>
    </submittedName>
</protein>
<feature type="signal peptide" evidence="2">
    <location>
        <begin position="1"/>
        <end position="25"/>
    </location>
</feature>
<sequence>MKKDIALTLLLTVATLCACSGGSAASGTPTTPSPQKPSPAQPQPGTAAAWTMSGTVKTEGGEPLAGVEVFADHTAFYNMNAVGKTDAQGRYRIPLAHQPGTWAAGAYYRMKLGAQTFEVRLSPNNDTPFDGSKGAVRDFTFRASDAPAGTVNTYVAHSDVELNYDTLQLTFTPDGPNILGSTKTFTRPFVTGSGIQNVPLGRYQVSASQTLNGARQQLLLSSADQKTFAPRVLAEFHDAGDRYGPTLELFLKNP</sequence>
<comment type="caution">
    <text evidence="4">The sequence shown here is derived from an EMBL/GenBank/DDBJ whole genome shotgun (WGS) entry which is preliminary data.</text>
</comment>
<evidence type="ECO:0000256" key="1">
    <source>
        <dbReference type="SAM" id="MobiDB-lite"/>
    </source>
</evidence>
<dbReference type="EMBL" id="JACHEW010000025">
    <property type="protein sequence ID" value="MBB6018183.1"/>
    <property type="molecule type" value="Genomic_DNA"/>
</dbReference>
<reference evidence="4 5" key="1">
    <citation type="submission" date="2019-06" db="EMBL/GenBank/DDBJ databases">
        <title>Genome sequence of Deinococcus radiopugnans ATCC 19172.</title>
        <authorList>
            <person name="Maclea K.S."/>
            <person name="Maynard C.R."/>
        </authorList>
    </citation>
    <scope>NUCLEOTIDE SEQUENCE [LARGE SCALE GENOMIC DNA]</scope>
    <source>
        <strain evidence="4 5">ATCC 19172</strain>
    </source>
</reference>
<proteinExistence type="predicted"/>
<keyword evidence="6" id="KW-1185">Reference proteome</keyword>
<name>A0A5C4XYN7_9DEIO</name>
<evidence type="ECO:0000313" key="5">
    <source>
        <dbReference type="Proteomes" id="UP000313988"/>
    </source>
</evidence>
<dbReference type="Proteomes" id="UP000629870">
    <property type="component" value="Unassembled WGS sequence"/>
</dbReference>
<dbReference type="InterPro" id="IPR008969">
    <property type="entry name" value="CarboxyPept-like_regulatory"/>
</dbReference>
<reference evidence="3 6" key="2">
    <citation type="submission" date="2020-08" db="EMBL/GenBank/DDBJ databases">
        <title>Genomic Encyclopedia of Type Strains, Phase IV (KMG-IV): sequencing the most valuable type-strain genomes for metagenomic binning, comparative biology and taxonomic classification.</title>
        <authorList>
            <person name="Goeker M."/>
        </authorList>
    </citation>
    <scope>NUCLEOTIDE SEQUENCE [LARGE SCALE GENOMIC DNA]</scope>
    <source>
        <strain evidence="3 6">DSM 12027</strain>
    </source>
</reference>
<evidence type="ECO:0000313" key="4">
    <source>
        <dbReference type="EMBL" id="TNM68153.1"/>
    </source>
</evidence>
<keyword evidence="2" id="KW-0732">Signal</keyword>
<dbReference type="SUPFAM" id="SSF49464">
    <property type="entry name" value="Carboxypeptidase regulatory domain-like"/>
    <property type="match status" value="1"/>
</dbReference>
<dbReference type="RefSeq" id="WP_139404428.1">
    <property type="nucleotide sequence ID" value="NZ_JACHEW010000025.1"/>
</dbReference>
<feature type="chain" id="PRO_5022662186" evidence="2">
    <location>
        <begin position="26"/>
        <end position="254"/>
    </location>
</feature>
<dbReference type="OrthoDB" id="60981at2"/>
<gene>
    <name evidence="4" type="ORF">FHR04_16970</name>
    <name evidence="3" type="ORF">HNQ04_003460</name>
</gene>